<comment type="caution">
    <text evidence="1">The sequence shown here is derived from an EMBL/GenBank/DDBJ whole genome shotgun (WGS) entry which is preliminary data.</text>
</comment>
<organism evidence="1 2">
    <name type="scientific">Holotrichia oblita</name>
    <name type="common">Chafer beetle</name>
    <dbReference type="NCBI Taxonomy" id="644536"/>
    <lineage>
        <taxon>Eukaryota</taxon>
        <taxon>Metazoa</taxon>
        <taxon>Ecdysozoa</taxon>
        <taxon>Arthropoda</taxon>
        <taxon>Hexapoda</taxon>
        <taxon>Insecta</taxon>
        <taxon>Pterygota</taxon>
        <taxon>Neoptera</taxon>
        <taxon>Endopterygota</taxon>
        <taxon>Coleoptera</taxon>
        <taxon>Polyphaga</taxon>
        <taxon>Scarabaeiformia</taxon>
        <taxon>Scarabaeidae</taxon>
        <taxon>Melolonthinae</taxon>
        <taxon>Holotrichia</taxon>
    </lineage>
</organism>
<sequence>MLVHTYVSTVTTININIFKLYYRRMLRTILTWKIIFLFQTHKPIMEKRRRARINQCLNEIKTLILEAMKKDHVYVHMLCYHLFIGTILLFQPARHSKLEKADILEMAVKHLQNVQRQQLAMAIAGDPTVLRRFKTGFEECARQVSTYIDQIDPDEDATTTTQNNNYYNNGLKGRIAEHLAKCMGGIEHIARFNLGAGGFPFSRRRSTPQPTIRRVPMPLHDDLNNNPTSVVRQQSQSILHLIPSRLPTGELAFLVPNSNNLSKLSRLLLNANNNNSRQYSRGNNNNSDLFSTVSDNSNRHHSAFVAVTPSSATNEQVSQSSSSSTISPPPSPADEDVVTSQRSSSPKRAGFRPFNSALQKSYRSAFLSTAKLGVVDLKVDADQKSAEPLCIITNQSERFKRAQILANSVDCEENRRGLKRQQSNAEQADYAADVELSHSSHDGGGLLIVSGNNNRHDHRSKVMKTSRDNSNPSQFRHRFHYNLRDTSTNIEPTSSQFNTSRESSSDNGVDNSDMWRPW</sequence>
<evidence type="ECO:0000313" key="1">
    <source>
        <dbReference type="EMBL" id="KAI4462351.1"/>
    </source>
</evidence>
<dbReference type="EMBL" id="CM043019">
    <property type="protein sequence ID" value="KAI4462351.1"/>
    <property type="molecule type" value="Genomic_DNA"/>
</dbReference>
<name>A0ACB9T6D2_HOLOL</name>
<keyword evidence="2" id="KW-1185">Reference proteome</keyword>
<gene>
    <name evidence="1" type="ORF">MML48_5g00009916</name>
</gene>
<evidence type="ECO:0000313" key="2">
    <source>
        <dbReference type="Proteomes" id="UP001056778"/>
    </source>
</evidence>
<protein>
    <submittedName>
        <fullName evidence="1">Basic helix-loop-helix transcription factor hes-related</fullName>
    </submittedName>
</protein>
<dbReference type="Proteomes" id="UP001056778">
    <property type="component" value="Chromosome 5"/>
</dbReference>
<reference evidence="1" key="1">
    <citation type="submission" date="2022-04" db="EMBL/GenBank/DDBJ databases">
        <title>Chromosome-scale genome assembly of Holotrichia oblita Faldermann.</title>
        <authorList>
            <person name="Rongchong L."/>
        </authorList>
    </citation>
    <scope>NUCLEOTIDE SEQUENCE</scope>
    <source>
        <strain evidence="1">81SQS9</strain>
    </source>
</reference>
<accession>A0ACB9T6D2</accession>
<proteinExistence type="predicted"/>